<evidence type="ECO:0008006" key="4">
    <source>
        <dbReference type="Google" id="ProtNLM"/>
    </source>
</evidence>
<dbReference type="AlphaFoldDB" id="A0AAP0LUI2"/>
<comment type="caution">
    <text evidence="2">The sequence shown here is derived from an EMBL/GenBank/DDBJ whole genome shotgun (WGS) entry which is preliminary data.</text>
</comment>
<keyword evidence="3" id="KW-1185">Reference proteome</keyword>
<feature type="compositionally biased region" description="Polar residues" evidence="1">
    <location>
        <begin position="129"/>
        <end position="142"/>
    </location>
</feature>
<evidence type="ECO:0000313" key="3">
    <source>
        <dbReference type="Proteomes" id="UP001428341"/>
    </source>
</evidence>
<gene>
    <name evidence="2" type="ORF">WN944_026494</name>
</gene>
<dbReference type="PANTHER" id="PTHR46250">
    <property type="entry name" value="MYB/SANT-LIKE DNA-BINDING DOMAIN PROTEIN-RELATED"/>
    <property type="match status" value="1"/>
</dbReference>
<evidence type="ECO:0000256" key="1">
    <source>
        <dbReference type="SAM" id="MobiDB-lite"/>
    </source>
</evidence>
<proteinExistence type="predicted"/>
<feature type="compositionally biased region" description="Polar residues" evidence="1">
    <location>
        <begin position="153"/>
        <end position="170"/>
    </location>
</feature>
<name>A0AAP0LUI2_9ROSI</name>
<reference evidence="2 3" key="1">
    <citation type="submission" date="2024-05" db="EMBL/GenBank/DDBJ databases">
        <title>Haplotype-resolved chromosome-level genome assembly of Huyou (Citrus changshanensis).</title>
        <authorList>
            <person name="Miao C."/>
            <person name="Chen W."/>
            <person name="Wu Y."/>
            <person name="Wang L."/>
            <person name="Zhao S."/>
            <person name="Grierson D."/>
            <person name="Xu C."/>
            <person name="Chen K."/>
        </authorList>
    </citation>
    <scope>NUCLEOTIDE SEQUENCE [LARGE SCALE GENOMIC DNA]</scope>
    <source>
        <strain evidence="2">01-14</strain>
        <tissue evidence="2">Leaf</tissue>
    </source>
</reference>
<dbReference type="Proteomes" id="UP001428341">
    <property type="component" value="Unassembled WGS sequence"/>
</dbReference>
<dbReference type="PANTHER" id="PTHR46250:SF15">
    <property type="entry name" value="OS01G0523800 PROTEIN"/>
    <property type="match status" value="1"/>
</dbReference>
<protein>
    <recommendedName>
        <fullName evidence="4">Myb/SANT-like domain-containing protein</fullName>
    </recommendedName>
</protein>
<evidence type="ECO:0000313" key="2">
    <source>
        <dbReference type="EMBL" id="KAK9183343.1"/>
    </source>
</evidence>
<feature type="region of interest" description="Disordered" evidence="1">
    <location>
        <begin position="129"/>
        <end position="179"/>
    </location>
</feature>
<accession>A0AAP0LUI2</accession>
<dbReference type="EMBL" id="JBCGBO010000024">
    <property type="protein sequence ID" value="KAK9183343.1"/>
    <property type="molecule type" value="Genomic_DNA"/>
</dbReference>
<sequence length="179" mass="19990">MSSSTRGRGLNKHFWTEVKDAALVDSLLELSQSPLWKIDCGFKNGYLQKLEAILEENGFGWDSEAMKLICDKSVFEDYVKKRPTASGLFNKPFPHYYTLGEIYGRDCVIGANAGNADDDEEEVRQEDNLNVNLGNDSTNEVSMNDFGDDISSVDKSAPSQAENAHSSLANKSKKRKKQR</sequence>
<organism evidence="2 3">
    <name type="scientific">Citrus x changshan-huyou</name>
    <dbReference type="NCBI Taxonomy" id="2935761"/>
    <lineage>
        <taxon>Eukaryota</taxon>
        <taxon>Viridiplantae</taxon>
        <taxon>Streptophyta</taxon>
        <taxon>Embryophyta</taxon>
        <taxon>Tracheophyta</taxon>
        <taxon>Spermatophyta</taxon>
        <taxon>Magnoliopsida</taxon>
        <taxon>eudicotyledons</taxon>
        <taxon>Gunneridae</taxon>
        <taxon>Pentapetalae</taxon>
        <taxon>rosids</taxon>
        <taxon>malvids</taxon>
        <taxon>Sapindales</taxon>
        <taxon>Rutaceae</taxon>
        <taxon>Aurantioideae</taxon>
        <taxon>Citrus</taxon>
    </lineage>
</organism>